<sequence>MSRNRSARSLSTTFRYVALVAGALVMVTPFIYMVSTSFKAQAYVLTFPPQFIPDPATTDNYVQALTTQNFGLYFLNSIVVSVIATAASVLVSSMMAYAFARFRFPGRELIFRILLLGLIVPAMMLIIPQFILAKQLHLLDSLLGLIVFYTAGTLALNTFLLRGFFESIPWELDQAMQVDGAGAWTRYWRLALPLAKPALATATIFTFLSCWDEFAWALTIINTPEHLTLPVAIQLFQGQNATQWGLVFAASLIAVIPVIIVFLVFQRYFVQGLTAGAVKG</sequence>
<feature type="transmembrane region" description="Helical" evidence="7">
    <location>
        <begin position="241"/>
        <end position="265"/>
    </location>
</feature>
<feature type="transmembrane region" description="Helical" evidence="7">
    <location>
        <begin position="143"/>
        <end position="165"/>
    </location>
</feature>
<feature type="transmembrane region" description="Helical" evidence="7">
    <location>
        <begin position="109"/>
        <end position="131"/>
    </location>
</feature>
<comment type="subcellular location">
    <subcellularLocation>
        <location evidence="1 7">Cell membrane</location>
        <topology evidence="1 7">Multi-pass membrane protein</topology>
    </subcellularLocation>
</comment>
<evidence type="ECO:0000256" key="5">
    <source>
        <dbReference type="ARBA" id="ARBA00022989"/>
    </source>
</evidence>
<evidence type="ECO:0000313" key="9">
    <source>
        <dbReference type="EMBL" id="GAA3730888.1"/>
    </source>
</evidence>
<protein>
    <submittedName>
        <fullName evidence="9">Carbohydrate ABC transporter permease</fullName>
    </submittedName>
</protein>
<keyword evidence="5 7" id="KW-1133">Transmembrane helix</keyword>
<organism evidence="9 10">
    <name type="scientific">Leifsonella bigeumensis</name>
    <dbReference type="NCBI Taxonomy" id="433643"/>
    <lineage>
        <taxon>Bacteria</taxon>
        <taxon>Bacillati</taxon>
        <taxon>Actinomycetota</taxon>
        <taxon>Actinomycetes</taxon>
        <taxon>Micrococcales</taxon>
        <taxon>Microbacteriaceae</taxon>
        <taxon>Leifsonella</taxon>
    </lineage>
</organism>
<dbReference type="PANTHER" id="PTHR43744:SF12">
    <property type="entry name" value="ABC TRANSPORTER PERMEASE PROTEIN MG189-RELATED"/>
    <property type="match status" value="1"/>
</dbReference>
<evidence type="ECO:0000259" key="8">
    <source>
        <dbReference type="PROSITE" id="PS50928"/>
    </source>
</evidence>
<comment type="similarity">
    <text evidence="7">Belongs to the binding-protein-dependent transport system permease family.</text>
</comment>
<dbReference type="EMBL" id="BAABAE010000001">
    <property type="protein sequence ID" value="GAA3730888.1"/>
    <property type="molecule type" value="Genomic_DNA"/>
</dbReference>
<feature type="transmembrane region" description="Helical" evidence="7">
    <location>
        <begin position="70"/>
        <end position="97"/>
    </location>
</feature>
<feature type="domain" description="ABC transmembrane type-1" evidence="8">
    <location>
        <begin position="74"/>
        <end position="265"/>
    </location>
</feature>
<dbReference type="Gene3D" id="1.10.3720.10">
    <property type="entry name" value="MetI-like"/>
    <property type="match status" value="1"/>
</dbReference>
<evidence type="ECO:0000256" key="4">
    <source>
        <dbReference type="ARBA" id="ARBA00022692"/>
    </source>
</evidence>
<keyword evidence="6 7" id="KW-0472">Membrane</keyword>
<gene>
    <name evidence="9" type="ORF">GCM10022239_04360</name>
</gene>
<dbReference type="InterPro" id="IPR035906">
    <property type="entry name" value="MetI-like_sf"/>
</dbReference>
<proteinExistence type="inferred from homology"/>
<evidence type="ECO:0000256" key="6">
    <source>
        <dbReference type="ARBA" id="ARBA00023136"/>
    </source>
</evidence>
<keyword evidence="10" id="KW-1185">Reference proteome</keyword>
<dbReference type="InterPro" id="IPR000515">
    <property type="entry name" value="MetI-like"/>
</dbReference>
<evidence type="ECO:0000256" key="3">
    <source>
        <dbReference type="ARBA" id="ARBA00022475"/>
    </source>
</evidence>
<dbReference type="RefSeq" id="WP_344753219.1">
    <property type="nucleotide sequence ID" value="NZ_BAABAE010000001.1"/>
</dbReference>
<dbReference type="PROSITE" id="PS50928">
    <property type="entry name" value="ABC_TM1"/>
    <property type="match status" value="1"/>
</dbReference>
<dbReference type="Proteomes" id="UP001501004">
    <property type="component" value="Unassembled WGS sequence"/>
</dbReference>
<keyword evidence="2 7" id="KW-0813">Transport</keyword>
<evidence type="ECO:0000313" key="10">
    <source>
        <dbReference type="Proteomes" id="UP001501004"/>
    </source>
</evidence>
<dbReference type="CDD" id="cd06261">
    <property type="entry name" value="TM_PBP2"/>
    <property type="match status" value="1"/>
</dbReference>
<keyword evidence="4 7" id="KW-0812">Transmembrane</keyword>
<dbReference type="SUPFAM" id="SSF161098">
    <property type="entry name" value="MetI-like"/>
    <property type="match status" value="1"/>
</dbReference>
<comment type="caution">
    <text evidence="9">The sequence shown here is derived from an EMBL/GenBank/DDBJ whole genome shotgun (WGS) entry which is preliminary data.</text>
</comment>
<accession>A0ABP7F3U3</accession>
<keyword evidence="3" id="KW-1003">Cell membrane</keyword>
<evidence type="ECO:0000256" key="7">
    <source>
        <dbReference type="RuleBase" id="RU363032"/>
    </source>
</evidence>
<dbReference type="Pfam" id="PF00528">
    <property type="entry name" value="BPD_transp_1"/>
    <property type="match status" value="1"/>
</dbReference>
<feature type="transmembrane region" description="Helical" evidence="7">
    <location>
        <begin position="12"/>
        <end position="34"/>
    </location>
</feature>
<dbReference type="PANTHER" id="PTHR43744">
    <property type="entry name" value="ABC TRANSPORTER PERMEASE PROTEIN MG189-RELATED-RELATED"/>
    <property type="match status" value="1"/>
</dbReference>
<name>A0ABP7F3U3_9MICO</name>
<reference evidence="10" key="1">
    <citation type="journal article" date="2019" name="Int. J. Syst. Evol. Microbiol.">
        <title>The Global Catalogue of Microorganisms (GCM) 10K type strain sequencing project: providing services to taxonomists for standard genome sequencing and annotation.</title>
        <authorList>
            <consortium name="The Broad Institute Genomics Platform"/>
            <consortium name="The Broad Institute Genome Sequencing Center for Infectious Disease"/>
            <person name="Wu L."/>
            <person name="Ma J."/>
        </authorList>
    </citation>
    <scope>NUCLEOTIDE SEQUENCE [LARGE SCALE GENOMIC DNA]</scope>
    <source>
        <strain evidence="10">JCM 16949</strain>
    </source>
</reference>
<evidence type="ECO:0000256" key="2">
    <source>
        <dbReference type="ARBA" id="ARBA00022448"/>
    </source>
</evidence>
<evidence type="ECO:0000256" key="1">
    <source>
        <dbReference type="ARBA" id="ARBA00004651"/>
    </source>
</evidence>